<dbReference type="EMBL" id="CAAKMV010000033">
    <property type="protein sequence ID" value="VIO52765.1"/>
    <property type="molecule type" value="Genomic_DNA"/>
</dbReference>
<name>A0A4U9EK47_GIBZA</name>
<evidence type="ECO:0000256" key="5">
    <source>
        <dbReference type="ARBA" id="ARBA00038359"/>
    </source>
</evidence>
<comment type="subcellular location">
    <subcellularLocation>
        <location evidence="1">Membrane</location>
        <topology evidence="1">Multi-pass membrane protein</topology>
    </subcellularLocation>
</comment>
<accession>A0A4U9EK47</accession>
<keyword evidence="3 7" id="KW-1133">Transmembrane helix</keyword>
<evidence type="ECO:0000256" key="1">
    <source>
        <dbReference type="ARBA" id="ARBA00004141"/>
    </source>
</evidence>
<keyword evidence="2 7" id="KW-0812">Transmembrane</keyword>
<feature type="transmembrane region" description="Helical" evidence="7">
    <location>
        <begin position="207"/>
        <end position="228"/>
    </location>
</feature>
<feature type="transmembrane region" description="Helical" evidence="7">
    <location>
        <begin position="89"/>
        <end position="108"/>
    </location>
</feature>
<evidence type="ECO:0000256" key="7">
    <source>
        <dbReference type="SAM" id="Phobius"/>
    </source>
</evidence>
<feature type="domain" description="Rhodopsin" evidence="8">
    <location>
        <begin position="35"/>
        <end position="269"/>
    </location>
</feature>
<dbReference type="PANTHER" id="PTHR33048:SF47">
    <property type="entry name" value="INTEGRAL MEMBRANE PROTEIN-RELATED"/>
    <property type="match status" value="1"/>
</dbReference>
<comment type="similarity">
    <text evidence="5">Belongs to the SAT4 family.</text>
</comment>
<dbReference type="GO" id="GO:0016020">
    <property type="term" value="C:membrane"/>
    <property type="evidence" value="ECO:0007669"/>
    <property type="project" value="UniProtKB-SubCell"/>
</dbReference>
<keyword evidence="4 7" id="KW-0472">Membrane</keyword>
<feature type="transmembrane region" description="Helical" evidence="7">
    <location>
        <begin position="51"/>
        <end position="68"/>
    </location>
</feature>
<evidence type="ECO:0000259" key="8">
    <source>
        <dbReference type="Pfam" id="PF20684"/>
    </source>
</evidence>
<organism evidence="9">
    <name type="scientific">Gibberella zeae</name>
    <name type="common">Wheat head blight fungus</name>
    <name type="synonym">Fusarium graminearum</name>
    <dbReference type="NCBI Taxonomy" id="5518"/>
    <lineage>
        <taxon>Eukaryota</taxon>
        <taxon>Fungi</taxon>
        <taxon>Dikarya</taxon>
        <taxon>Ascomycota</taxon>
        <taxon>Pezizomycotina</taxon>
        <taxon>Sordariomycetes</taxon>
        <taxon>Hypocreomycetidae</taxon>
        <taxon>Hypocreales</taxon>
        <taxon>Nectriaceae</taxon>
        <taxon>Fusarium</taxon>
    </lineage>
</organism>
<protein>
    <recommendedName>
        <fullName evidence="8">Rhodopsin domain-containing protein</fullName>
    </recommendedName>
</protein>
<feature type="transmembrane region" description="Helical" evidence="7">
    <location>
        <begin position="21"/>
        <end position="39"/>
    </location>
</feature>
<proteinExistence type="inferred from homology"/>
<dbReference type="OMA" id="YCRIFPT"/>
<sequence length="357" mass="39603">MDGLYARDNPKADRSSELNTTTTIVLVLSAIFVALRFWARYVRIGYGLDDWLTVVALVLVFITGGLNYGMIAHGLGKHAANVSLEDRAIFFKILLAFECIYVTAVMMVKLALMQMYLRIFPSRRFKLVSAIIAATVVAWWIAICAVCIFQCRPIRRAWMPWLTEGTCIDLKASFIGNAIPNIATDIAILCLPVRQILKLQVNVAQKLSLLVIFLLGGFVLFASIYRFTTIMQFQIADTTWTLATACTWCVVEAACGTIALCLPTLRPLMLRVSSKFESASRSRKTAATRSNRPTELVTIGGTGKTDTRQFHRIEDDRASNESQLELGTGHGSLPHYNMSERGSGDELPLHKDGKGNL</sequence>
<reference evidence="9" key="1">
    <citation type="submission" date="2019-04" db="EMBL/GenBank/DDBJ databases">
        <authorList>
            <person name="Melise S."/>
            <person name="Noan J."/>
            <person name="Okalmin O."/>
        </authorList>
    </citation>
    <scope>NUCLEOTIDE SEQUENCE</scope>
    <source>
        <strain evidence="9">FN9</strain>
    </source>
</reference>
<feature type="region of interest" description="Disordered" evidence="6">
    <location>
        <begin position="281"/>
        <end position="357"/>
    </location>
</feature>
<dbReference type="InterPro" id="IPR049326">
    <property type="entry name" value="Rhodopsin_dom_fungi"/>
</dbReference>
<dbReference type="Pfam" id="PF20684">
    <property type="entry name" value="Fung_rhodopsin"/>
    <property type="match status" value="1"/>
</dbReference>
<dbReference type="InterPro" id="IPR052337">
    <property type="entry name" value="SAT4-like"/>
</dbReference>
<feature type="transmembrane region" description="Helical" evidence="7">
    <location>
        <begin position="128"/>
        <end position="149"/>
    </location>
</feature>
<evidence type="ECO:0000256" key="6">
    <source>
        <dbReference type="SAM" id="MobiDB-lite"/>
    </source>
</evidence>
<evidence type="ECO:0000256" key="2">
    <source>
        <dbReference type="ARBA" id="ARBA00022692"/>
    </source>
</evidence>
<dbReference type="PANTHER" id="PTHR33048">
    <property type="entry name" value="PTH11-LIKE INTEGRAL MEMBRANE PROTEIN (AFU_ORTHOLOGUE AFUA_5G11245)"/>
    <property type="match status" value="1"/>
</dbReference>
<evidence type="ECO:0000256" key="4">
    <source>
        <dbReference type="ARBA" id="ARBA00023136"/>
    </source>
</evidence>
<evidence type="ECO:0000313" key="9">
    <source>
        <dbReference type="EMBL" id="VIO52765.1"/>
    </source>
</evidence>
<evidence type="ECO:0000256" key="3">
    <source>
        <dbReference type="ARBA" id="ARBA00022989"/>
    </source>
</evidence>
<dbReference type="AlphaFoldDB" id="A0A4U9EK47"/>
<feature type="compositionally biased region" description="Basic and acidic residues" evidence="6">
    <location>
        <begin position="305"/>
        <end position="319"/>
    </location>
</feature>
<feature type="compositionally biased region" description="Basic and acidic residues" evidence="6">
    <location>
        <begin position="342"/>
        <end position="357"/>
    </location>
</feature>
<gene>
    <name evidence="9" type="ORF">FUG_LOCUS35218</name>
</gene>
<feature type="transmembrane region" description="Helical" evidence="7">
    <location>
        <begin position="240"/>
        <end position="265"/>
    </location>
</feature>